<feature type="domain" description="VOC" evidence="1">
    <location>
        <begin position="5"/>
        <end position="114"/>
    </location>
</feature>
<name>A0A0F0GH59_LENAE</name>
<organism evidence="2 3">
    <name type="scientific">Lentzea aerocolonigenes</name>
    <name type="common">Lechevalieria aerocolonigenes</name>
    <name type="synonym">Saccharothrix aerocolonigenes</name>
    <dbReference type="NCBI Taxonomy" id="68170"/>
    <lineage>
        <taxon>Bacteria</taxon>
        <taxon>Bacillati</taxon>
        <taxon>Actinomycetota</taxon>
        <taxon>Actinomycetes</taxon>
        <taxon>Pseudonocardiales</taxon>
        <taxon>Pseudonocardiaceae</taxon>
        <taxon>Lentzea</taxon>
    </lineage>
</organism>
<proteinExistence type="predicted"/>
<gene>
    <name evidence="2" type="ORF">UK23_36065</name>
</gene>
<dbReference type="EMBL" id="JYJG01000332">
    <property type="protein sequence ID" value="KJK42705.1"/>
    <property type="molecule type" value="Genomic_DNA"/>
</dbReference>
<protein>
    <recommendedName>
        <fullName evidence="1">VOC domain-containing protein</fullName>
    </recommendedName>
</protein>
<evidence type="ECO:0000259" key="1">
    <source>
        <dbReference type="PROSITE" id="PS51819"/>
    </source>
</evidence>
<dbReference type="Proteomes" id="UP000033393">
    <property type="component" value="Unassembled WGS sequence"/>
</dbReference>
<accession>A0A0F0GH59</accession>
<dbReference type="Pfam" id="PF00903">
    <property type="entry name" value="Glyoxalase"/>
    <property type="match status" value="1"/>
</dbReference>
<keyword evidence="3" id="KW-1185">Reference proteome</keyword>
<dbReference type="Gene3D" id="3.10.180.10">
    <property type="entry name" value="2,3-Dihydroxybiphenyl 1,2-Dioxygenase, domain 1"/>
    <property type="match status" value="1"/>
</dbReference>
<dbReference type="RefSeq" id="WP_045316237.1">
    <property type="nucleotide sequence ID" value="NZ_JYJG01000332.1"/>
</dbReference>
<dbReference type="AlphaFoldDB" id="A0A0F0GH59"/>
<dbReference type="PATRIC" id="fig|68170.10.peg.9363"/>
<dbReference type="SUPFAM" id="SSF54593">
    <property type="entry name" value="Glyoxalase/Bleomycin resistance protein/Dihydroxybiphenyl dioxygenase"/>
    <property type="match status" value="1"/>
</dbReference>
<dbReference type="InterPro" id="IPR037523">
    <property type="entry name" value="VOC_core"/>
</dbReference>
<sequence length="114" mass="12402">MEIIGLGWLGTRTRHAEELAGFYRDVLGLALTHHEDGFWVFALPDGRDVEVFADGYQGKEHFDTGPVAGFAVRDVPAAVAELRAAGVELLGEPGPTWQHFRGPDGNVYELVTAP</sequence>
<evidence type="ECO:0000313" key="2">
    <source>
        <dbReference type="EMBL" id="KJK42705.1"/>
    </source>
</evidence>
<reference evidence="2 3" key="1">
    <citation type="submission" date="2015-02" db="EMBL/GenBank/DDBJ databases">
        <authorList>
            <person name="Ju K.-S."/>
            <person name="Doroghazi J.R."/>
            <person name="Metcalf W."/>
        </authorList>
    </citation>
    <scope>NUCLEOTIDE SEQUENCE [LARGE SCALE GENOMIC DNA]</scope>
    <source>
        <strain evidence="2 3">NRRL B-16140</strain>
    </source>
</reference>
<evidence type="ECO:0000313" key="3">
    <source>
        <dbReference type="Proteomes" id="UP000033393"/>
    </source>
</evidence>
<dbReference type="PROSITE" id="PS51819">
    <property type="entry name" value="VOC"/>
    <property type="match status" value="1"/>
</dbReference>
<dbReference type="InterPro" id="IPR029068">
    <property type="entry name" value="Glyas_Bleomycin-R_OHBP_Dase"/>
</dbReference>
<comment type="caution">
    <text evidence="2">The sequence shown here is derived from an EMBL/GenBank/DDBJ whole genome shotgun (WGS) entry which is preliminary data.</text>
</comment>
<dbReference type="InterPro" id="IPR004360">
    <property type="entry name" value="Glyas_Fos-R_dOase_dom"/>
</dbReference>